<comment type="caution">
    <text evidence="10">The sequence shown here is derived from an EMBL/GenBank/DDBJ whole genome shotgun (WGS) entry which is preliminary data.</text>
</comment>
<evidence type="ECO:0000256" key="3">
    <source>
        <dbReference type="ARBA" id="ARBA00022692"/>
    </source>
</evidence>
<feature type="region of interest" description="Disordered" evidence="7">
    <location>
        <begin position="528"/>
        <end position="639"/>
    </location>
</feature>
<feature type="transmembrane region" description="Helical" evidence="8">
    <location>
        <begin position="67"/>
        <end position="91"/>
    </location>
</feature>
<evidence type="ECO:0000256" key="5">
    <source>
        <dbReference type="ARBA" id="ARBA00023136"/>
    </source>
</evidence>
<evidence type="ECO:0000313" key="11">
    <source>
        <dbReference type="EMBL" id="RLN80602.1"/>
    </source>
</evidence>
<feature type="compositionally biased region" description="Basic and acidic residues" evidence="7">
    <location>
        <begin position="528"/>
        <end position="555"/>
    </location>
</feature>
<feature type="domain" description="TM7S3/TM198-like" evidence="9">
    <location>
        <begin position="2"/>
        <end position="188"/>
    </location>
</feature>
<dbReference type="InterPro" id="IPR040236">
    <property type="entry name" value="TMEM198"/>
</dbReference>
<feature type="transmembrane region" description="Helical" evidence="8">
    <location>
        <begin position="500"/>
        <end position="521"/>
    </location>
</feature>
<dbReference type="Proteomes" id="UP000285883">
    <property type="component" value="Unassembled WGS sequence"/>
</dbReference>
<feature type="transmembrane region" description="Helical" evidence="8">
    <location>
        <begin position="123"/>
        <end position="142"/>
    </location>
</feature>
<evidence type="ECO:0000256" key="8">
    <source>
        <dbReference type="SAM" id="Phobius"/>
    </source>
</evidence>
<comment type="similarity">
    <text evidence="2">Belongs to the TMEM198 family.</text>
</comment>
<feature type="transmembrane region" description="Helical" evidence="8">
    <location>
        <begin position="341"/>
        <end position="359"/>
    </location>
</feature>
<comment type="subcellular location">
    <subcellularLocation>
        <location evidence="1">Membrane</location>
        <topology evidence="1">Multi-pass membrane protein</topology>
    </subcellularLocation>
</comment>
<keyword evidence="5 8" id="KW-0472">Membrane</keyword>
<evidence type="ECO:0000256" key="2">
    <source>
        <dbReference type="ARBA" id="ARBA00006244"/>
    </source>
</evidence>
<dbReference type="EMBL" id="MAYM02001459">
    <property type="protein sequence ID" value="RLN15325.1"/>
    <property type="molecule type" value="Genomic_DNA"/>
</dbReference>
<name>A0A3R7GM66_9STRA</name>
<proteinExistence type="inferred from homology"/>
<feature type="compositionally biased region" description="Low complexity" evidence="7">
    <location>
        <begin position="589"/>
        <end position="601"/>
    </location>
</feature>
<dbReference type="PANTHER" id="PTHR31247:SF5">
    <property type="entry name" value="DUF4203 DOMAIN-CONTAINING PROTEIN"/>
    <property type="match status" value="1"/>
</dbReference>
<evidence type="ECO:0000256" key="4">
    <source>
        <dbReference type="ARBA" id="ARBA00022989"/>
    </source>
</evidence>
<feature type="transmembrane region" description="Helical" evidence="8">
    <location>
        <begin position="427"/>
        <end position="444"/>
    </location>
</feature>
<dbReference type="Pfam" id="PF13886">
    <property type="entry name" value="TM7S3_TM198"/>
    <property type="match status" value="2"/>
</dbReference>
<feature type="transmembrane region" description="Helical" evidence="8">
    <location>
        <begin position="12"/>
        <end position="33"/>
    </location>
</feature>
<keyword evidence="4 8" id="KW-1133">Transmembrane helix</keyword>
<dbReference type="AlphaFoldDB" id="A0A3R7GM66"/>
<dbReference type="Proteomes" id="UP000285624">
    <property type="component" value="Unassembled WGS sequence"/>
</dbReference>
<reference evidence="12 13" key="1">
    <citation type="submission" date="2018-07" db="EMBL/GenBank/DDBJ databases">
        <title>Genome sequencing of oomycete isolates from Chile give support for New Zealand origin for Phytophthora kernoviae and make available the first Nothophytophthora sp. genome.</title>
        <authorList>
            <person name="Studholme D.J."/>
            <person name="Sanfuentes E."/>
            <person name="Panda P."/>
            <person name="Hill R."/>
            <person name="Sambles C."/>
            <person name="Grant M."/>
            <person name="Williams N.M."/>
            <person name="Mcdougal R.L."/>
        </authorList>
    </citation>
    <scope>NUCLEOTIDE SEQUENCE [LARGE SCALE GENOMIC DNA]</scope>
    <source>
        <strain evidence="10">Chile2</strain>
        <strain evidence="11">Chile4</strain>
    </source>
</reference>
<dbReference type="GO" id="GO:0005886">
    <property type="term" value="C:plasma membrane"/>
    <property type="evidence" value="ECO:0007669"/>
    <property type="project" value="TreeGrafter"/>
</dbReference>
<feature type="transmembrane region" description="Helical" evidence="8">
    <location>
        <begin position="313"/>
        <end position="335"/>
    </location>
</feature>
<feature type="compositionally biased region" description="Low complexity" evidence="7">
    <location>
        <begin position="609"/>
        <end position="623"/>
    </location>
</feature>
<dbReference type="InterPro" id="IPR025256">
    <property type="entry name" value="TM7S3/TM198-like_dom"/>
</dbReference>
<organism evidence="10 13">
    <name type="scientific">Phytophthora kernoviae</name>
    <dbReference type="NCBI Taxonomy" id="325452"/>
    <lineage>
        <taxon>Eukaryota</taxon>
        <taxon>Sar</taxon>
        <taxon>Stramenopiles</taxon>
        <taxon>Oomycota</taxon>
        <taxon>Peronosporomycetes</taxon>
        <taxon>Peronosporales</taxon>
        <taxon>Peronosporaceae</taxon>
        <taxon>Phytophthora</taxon>
    </lineage>
</organism>
<feature type="transmembrane region" description="Helical" evidence="8">
    <location>
        <begin position="162"/>
        <end position="187"/>
    </location>
</feature>
<gene>
    <name evidence="10" type="ORF">BBI17_004569</name>
    <name evidence="11" type="ORF">BBO99_00004398</name>
</gene>
<protein>
    <recommendedName>
        <fullName evidence="6">Transmembrane protein 198</fullName>
    </recommendedName>
</protein>
<feature type="compositionally biased region" description="Basic and acidic residues" evidence="7">
    <location>
        <begin position="573"/>
        <end position="588"/>
    </location>
</feature>
<evidence type="ECO:0000313" key="12">
    <source>
        <dbReference type="Proteomes" id="UP000285624"/>
    </source>
</evidence>
<feature type="transmembrane region" description="Helical" evidence="8">
    <location>
        <begin position="39"/>
        <end position="60"/>
    </location>
</feature>
<dbReference type="STRING" id="325452.A0A3R7GM66"/>
<feature type="transmembrane region" description="Helical" evidence="8">
    <location>
        <begin position="371"/>
        <end position="392"/>
    </location>
</feature>
<evidence type="ECO:0000256" key="1">
    <source>
        <dbReference type="ARBA" id="ARBA00004141"/>
    </source>
</evidence>
<sequence length="712" mass="77919">MLTFGYRFLYEALFAISFGAGGLVTAVIAEGMFADKSWMAIGSWVAFIVGGVLCGGIVIWTYPKSSFVAGVSVGVTLAGIVANSVACFIFPGHTKEVFQMICVVFGVLFVAFDLKFGKPVQIAATSIFGAGILAWGVGFFVGEFPFPNNLEKYAEKNTNGELVYSIPSVWWGYLLGIVVLSVFGILIQSRKTARSAIEDEFEGFGPDGFGYPIDAVPYIQTEKPGGTRPSVPLMDNFTAIARESDALPSSWSIIQNAGPPQVRNGCRGNQMAPSPIRESLGTAHDPQGAITISAEMDSATNSVKSLFGRVEGLHLGASILVITAIVVGGVMVVFGYRLIRATIFVIGFVAGGIGVAMVAERMFADESWVILGSWIAFGVGGVICGGIVTWLYPLSTFVVGAATGILTALIVVMSAGNLIYPGHAQDLFILLCVVLGFLFGVLTLKFGKPILIITTSLFGAGLVVWGIGYFAGEFPSLDDIQGYISVDIEGETVYSIPTAWWGYLAGLVVLFGLGMLIQFRLTARNVSDDNRPNGLGHHTDINTYVEKKTQREAKQDSPNMDPPPPRRQRPVRRQKEQVQEVQEVREIQQQHPVRRQQGQVQKVREIRQQRQPKQPKQVTKTQTSRSKRTVTKQTALAPRPQYANLDSTDEIVYYENAVPQQQHHRVIYVNEERDSELYDFETNRNPCQICGDYVHKDGSCCSESEVRPKRRY</sequence>
<dbReference type="EMBL" id="MBDN02000104">
    <property type="protein sequence ID" value="RLN80602.1"/>
    <property type="molecule type" value="Genomic_DNA"/>
</dbReference>
<evidence type="ECO:0000259" key="9">
    <source>
        <dbReference type="Pfam" id="PF13886"/>
    </source>
</evidence>
<evidence type="ECO:0000256" key="7">
    <source>
        <dbReference type="SAM" id="MobiDB-lite"/>
    </source>
</evidence>
<accession>A0A3R7GM66</accession>
<dbReference type="PANTHER" id="PTHR31247">
    <property type="entry name" value="TRANSMEMBRANE PROTEIN 198 FAMILY MEMBER"/>
    <property type="match status" value="1"/>
</dbReference>
<keyword evidence="3 8" id="KW-0812">Transmembrane</keyword>
<evidence type="ECO:0000256" key="6">
    <source>
        <dbReference type="ARBA" id="ARBA00049737"/>
    </source>
</evidence>
<feature type="transmembrane region" description="Helical" evidence="8">
    <location>
        <begin position="450"/>
        <end position="471"/>
    </location>
</feature>
<evidence type="ECO:0000313" key="10">
    <source>
        <dbReference type="EMBL" id="RLN15325.1"/>
    </source>
</evidence>
<evidence type="ECO:0000313" key="13">
    <source>
        <dbReference type="Proteomes" id="UP000285883"/>
    </source>
</evidence>
<keyword evidence="12" id="KW-1185">Reference proteome</keyword>
<feature type="domain" description="TM7S3/TM198-like" evidence="9">
    <location>
        <begin position="322"/>
        <end position="519"/>
    </location>
</feature>
<feature type="transmembrane region" description="Helical" evidence="8">
    <location>
        <begin position="398"/>
        <end position="420"/>
    </location>
</feature>